<dbReference type="Proteomes" id="UP000254266">
    <property type="component" value="Unassembled WGS sequence"/>
</dbReference>
<dbReference type="GO" id="GO:0005886">
    <property type="term" value="C:plasma membrane"/>
    <property type="evidence" value="ECO:0007669"/>
    <property type="project" value="InterPro"/>
</dbReference>
<dbReference type="PANTHER" id="PTHR37481">
    <property type="entry name" value="LIPOPOLYSACCHARIDE EXPORT SYSTEM PROTEIN LPTC"/>
    <property type="match status" value="1"/>
</dbReference>
<evidence type="ECO:0000256" key="5">
    <source>
        <dbReference type="ARBA" id="ARBA00023136"/>
    </source>
</evidence>
<evidence type="ECO:0000256" key="1">
    <source>
        <dbReference type="ARBA" id="ARBA00022475"/>
    </source>
</evidence>
<proteinExistence type="predicted"/>
<dbReference type="GO" id="GO:0015221">
    <property type="term" value="F:lipopolysaccharide transmembrane transporter activity"/>
    <property type="evidence" value="ECO:0007669"/>
    <property type="project" value="InterPro"/>
</dbReference>
<evidence type="ECO:0000256" key="2">
    <source>
        <dbReference type="ARBA" id="ARBA00022519"/>
    </source>
</evidence>
<evidence type="ECO:0000313" key="6">
    <source>
        <dbReference type="EMBL" id="RDH81367.1"/>
    </source>
</evidence>
<accession>A0A370DAP2</accession>
<protein>
    <submittedName>
        <fullName evidence="6">LPS export ABC transporter periplasmic protein LptC</fullName>
    </submittedName>
</protein>
<dbReference type="InterPro" id="IPR052363">
    <property type="entry name" value="LPS_export_LptC"/>
</dbReference>
<dbReference type="NCBIfam" id="TIGR04409">
    <property type="entry name" value="LptC_YrbK"/>
    <property type="match status" value="1"/>
</dbReference>
<keyword evidence="1" id="KW-1003">Cell membrane</keyword>
<keyword evidence="2" id="KW-0997">Cell inner membrane</keyword>
<dbReference type="Gene3D" id="2.60.450.10">
    <property type="entry name" value="Lipopolysaccharide (LPS) transport protein A like domain"/>
    <property type="match status" value="1"/>
</dbReference>
<dbReference type="Pfam" id="PF06835">
    <property type="entry name" value="LptC"/>
    <property type="match status" value="1"/>
</dbReference>
<comment type="caution">
    <text evidence="6">The sequence shown here is derived from an EMBL/GenBank/DDBJ whole genome shotgun (WGS) entry which is preliminary data.</text>
</comment>
<sequence>MRTYITLAIFILIAIGSFWFLQDLTKEPITEKKPDSQFPDYFMENFSVTNMNAQGQPEYILKAKKMLHFSDDDRAELEQPFINFLQTNTNITLQSSRAVFLEKENIIHLHDKVIIHRAASKNQSELSIYTDYLKIDTQSHIAETNLAAKLKTPEVELNTIGLVLDNKQGTVKLKSQVRGIYEATN</sequence>
<dbReference type="GO" id="GO:0017089">
    <property type="term" value="F:glycolipid transfer activity"/>
    <property type="evidence" value="ECO:0007669"/>
    <property type="project" value="TreeGrafter"/>
</dbReference>
<name>A0A370DAP2_9GAMM</name>
<dbReference type="AlphaFoldDB" id="A0A370DAP2"/>
<keyword evidence="4" id="KW-1133">Transmembrane helix</keyword>
<evidence type="ECO:0000313" key="7">
    <source>
        <dbReference type="Proteomes" id="UP000254266"/>
    </source>
</evidence>
<keyword evidence="5" id="KW-0472">Membrane</keyword>
<dbReference type="EMBL" id="QFXC01000013">
    <property type="protein sequence ID" value="RDH81367.1"/>
    <property type="molecule type" value="Genomic_DNA"/>
</dbReference>
<reference evidence="6 7" key="1">
    <citation type="journal article" date="2018" name="ISME J.">
        <title>Endosymbiont genomes yield clues of tubeworm success.</title>
        <authorList>
            <person name="Li Y."/>
            <person name="Liles M.R."/>
            <person name="Halanych K.M."/>
        </authorList>
    </citation>
    <scope>NUCLEOTIDE SEQUENCE [LARGE SCALE GENOMIC DNA]</scope>
    <source>
        <strain evidence="6">A1464</strain>
    </source>
</reference>
<keyword evidence="3" id="KW-0812">Transmembrane</keyword>
<dbReference type="InterPro" id="IPR026265">
    <property type="entry name" value="LptC"/>
</dbReference>
<dbReference type="PANTHER" id="PTHR37481:SF1">
    <property type="entry name" value="LIPOPOLYSACCHARIDE EXPORT SYSTEM PROTEIN LPTC"/>
    <property type="match status" value="1"/>
</dbReference>
<keyword evidence="7" id="KW-1185">Reference proteome</keyword>
<dbReference type="GO" id="GO:0030288">
    <property type="term" value="C:outer membrane-bounded periplasmic space"/>
    <property type="evidence" value="ECO:0007669"/>
    <property type="project" value="TreeGrafter"/>
</dbReference>
<evidence type="ECO:0000256" key="4">
    <source>
        <dbReference type="ARBA" id="ARBA00022989"/>
    </source>
</evidence>
<organism evidence="6 7">
    <name type="scientific">endosymbiont of Galathealinum brachiosum</name>
    <dbReference type="NCBI Taxonomy" id="2200906"/>
    <lineage>
        <taxon>Bacteria</taxon>
        <taxon>Pseudomonadati</taxon>
        <taxon>Pseudomonadota</taxon>
        <taxon>Gammaproteobacteria</taxon>
        <taxon>sulfur-oxidizing symbionts</taxon>
    </lineage>
</organism>
<evidence type="ECO:0000256" key="3">
    <source>
        <dbReference type="ARBA" id="ARBA00022692"/>
    </source>
</evidence>
<dbReference type="InterPro" id="IPR010664">
    <property type="entry name" value="LipoPS_assembly_LptC-rel"/>
</dbReference>
<gene>
    <name evidence="6" type="primary">lptC</name>
    <name evidence="6" type="ORF">DIZ80_14860</name>
</gene>